<dbReference type="Proteomes" id="UP000030706">
    <property type="component" value="Unassembled WGS sequence"/>
</dbReference>
<comment type="subcellular location">
    <subcellularLocation>
        <location evidence="1">Secreted</location>
    </subcellularLocation>
</comment>
<dbReference type="FunFam" id="3.40.50.1240:FF:000027">
    <property type="entry name" value="3-phytase A"/>
    <property type="match status" value="1"/>
</dbReference>
<dbReference type="InterPro" id="IPR016274">
    <property type="entry name" value="Histidine_acid_Pase_euk"/>
</dbReference>
<evidence type="ECO:0000256" key="8">
    <source>
        <dbReference type="ARBA" id="ARBA00023180"/>
    </source>
</evidence>
<evidence type="ECO:0000256" key="18">
    <source>
        <dbReference type="PIRSR" id="PIRSR000894-1"/>
    </source>
</evidence>
<dbReference type="RefSeq" id="XP_029763108.1">
    <property type="nucleotide sequence ID" value="XM_029904962.1"/>
</dbReference>
<evidence type="ECO:0000256" key="3">
    <source>
        <dbReference type="ARBA" id="ARBA00011245"/>
    </source>
</evidence>
<evidence type="ECO:0000256" key="4">
    <source>
        <dbReference type="ARBA" id="ARBA00012632"/>
    </source>
</evidence>
<evidence type="ECO:0000256" key="7">
    <source>
        <dbReference type="ARBA" id="ARBA00023157"/>
    </source>
</evidence>
<comment type="catalytic activity">
    <reaction evidence="11">
        <text>1D-myo-inositol 1,2,5,6-tetrakisphosphate + H2O = 1D-myo-inositol 1,2,6-trisphosphate + phosphate</text>
        <dbReference type="Rhea" id="RHEA:77119"/>
        <dbReference type="ChEBI" id="CHEBI:15377"/>
        <dbReference type="ChEBI" id="CHEBI:43474"/>
        <dbReference type="ChEBI" id="CHEBI:195535"/>
        <dbReference type="ChEBI" id="CHEBI:195537"/>
    </reaction>
    <physiologicalReaction direction="left-to-right" evidence="11">
        <dbReference type="Rhea" id="RHEA:77120"/>
    </physiologicalReaction>
</comment>
<dbReference type="GO" id="GO:0005576">
    <property type="term" value="C:extracellular region"/>
    <property type="evidence" value="ECO:0007669"/>
    <property type="project" value="UniProtKB-SubCell"/>
</dbReference>
<dbReference type="Gene3D" id="3.40.50.1240">
    <property type="entry name" value="Phosphoglycerate mutase-like"/>
    <property type="match status" value="1"/>
</dbReference>
<gene>
    <name evidence="21" type="ORF">M438DRAFT_343344</name>
</gene>
<evidence type="ECO:0000256" key="1">
    <source>
        <dbReference type="ARBA" id="ARBA00004613"/>
    </source>
</evidence>
<comment type="catalytic activity">
    <reaction evidence="15">
        <text>1D-myo-inositol hexakisphosphate + H2O = 1D-myo-inositol 1,2,4,5,6-pentakisphosphate + phosphate</text>
        <dbReference type="Rhea" id="RHEA:16989"/>
        <dbReference type="ChEBI" id="CHEBI:15377"/>
        <dbReference type="ChEBI" id="CHEBI:43474"/>
        <dbReference type="ChEBI" id="CHEBI:57798"/>
        <dbReference type="ChEBI" id="CHEBI:58130"/>
        <dbReference type="EC" id="3.1.3.8"/>
    </reaction>
    <physiologicalReaction direction="left-to-right" evidence="15">
        <dbReference type="Rhea" id="RHEA:16990"/>
    </physiologicalReaction>
</comment>
<evidence type="ECO:0000256" key="20">
    <source>
        <dbReference type="SAM" id="SignalP"/>
    </source>
</evidence>
<dbReference type="OrthoDB" id="6509975at2759"/>
<feature type="disulfide bond" evidence="19">
    <location>
        <begin position="66"/>
        <end position="408"/>
    </location>
</feature>
<dbReference type="Pfam" id="PF00328">
    <property type="entry name" value="His_Phos_2"/>
    <property type="match status" value="1"/>
</dbReference>
<evidence type="ECO:0000256" key="13">
    <source>
        <dbReference type="ARBA" id="ARBA00043721"/>
    </source>
</evidence>
<evidence type="ECO:0000256" key="15">
    <source>
        <dbReference type="ARBA" id="ARBA00043788"/>
    </source>
</evidence>
<dbReference type="InterPro" id="IPR033379">
    <property type="entry name" value="Acid_Pase_AS"/>
</dbReference>
<keyword evidence="5" id="KW-0964">Secreted</keyword>
<dbReference type="PROSITE" id="PS00778">
    <property type="entry name" value="HIS_ACID_PHOSPHAT_2"/>
    <property type="match status" value="1"/>
</dbReference>
<evidence type="ECO:0000256" key="2">
    <source>
        <dbReference type="ARBA" id="ARBA00005375"/>
    </source>
</evidence>
<evidence type="ECO:0000313" key="21">
    <source>
        <dbReference type="EMBL" id="KEQ86921.1"/>
    </source>
</evidence>
<feature type="disulfide bond" evidence="19">
    <location>
        <begin position="260"/>
        <end position="276"/>
    </location>
</feature>
<accession>A0A074YJ33</accession>
<evidence type="ECO:0000256" key="17">
    <source>
        <dbReference type="ARBA" id="ARBA00044262"/>
    </source>
</evidence>
<feature type="signal peptide" evidence="20">
    <location>
        <begin position="1"/>
        <end position="19"/>
    </location>
</feature>
<evidence type="ECO:0000313" key="22">
    <source>
        <dbReference type="Proteomes" id="UP000030706"/>
    </source>
</evidence>
<evidence type="ECO:0000256" key="10">
    <source>
        <dbReference type="ARBA" id="ARBA00042300"/>
    </source>
</evidence>
<evidence type="ECO:0000256" key="6">
    <source>
        <dbReference type="ARBA" id="ARBA00022801"/>
    </source>
</evidence>
<feature type="chain" id="PRO_5001704850" description="Phytase A" evidence="20">
    <location>
        <begin position="20"/>
        <end position="461"/>
    </location>
</feature>
<organism evidence="21 22">
    <name type="scientific">Aureobasidium pullulans EXF-150</name>
    <dbReference type="NCBI Taxonomy" id="1043002"/>
    <lineage>
        <taxon>Eukaryota</taxon>
        <taxon>Fungi</taxon>
        <taxon>Dikarya</taxon>
        <taxon>Ascomycota</taxon>
        <taxon>Pezizomycotina</taxon>
        <taxon>Dothideomycetes</taxon>
        <taxon>Dothideomycetidae</taxon>
        <taxon>Dothideales</taxon>
        <taxon>Saccotheciaceae</taxon>
        <taxon>Aureobasidium</taxon>
    </lineage>
</organism>
<sequence>MAFAAAGLLALGVVGSSSALLIPKPQACDSVQSGYQCQPQISHFWGQYSPYFSVPSEIPADVPLTCSVTFAQILSRHGARDPTASKTAKYNSTIIKIQNNVANFTGKYAFLDDYEYTLGADQLTDFGRQQMENSGIKYYQRYANLARKSVPFVRSSSEDRVVESAERWIDGFNQTKAGDWWANKNYPSINVVISEAAGSNNTLNHDLCNSFENGPDSTIADAAQKTWVSVFVPAIQKRINTDLPGANLTSTEIIYLMDLCPFNTVASPNGTISPFCSLFTESEWHDYGYYESLNKYYGYGAGNPLGPTQGIGFTNELIARLTKKAVQDHTSTNSTLDSNPVTFPLDRALYADFSHDNDMTAIFFAMGLYNSTAPLSNTTLQTAQQSNGYSAAYTVPFAARAYIEKLQCLGHKEEMVRVIVNDRVIPLQGCGADWLGRCGLGAFVDSMAFARSGGGWASCAV</sequence>
<dbReference type="PANTHER" id="PTHR20963">
    <property type="entry name" value="MULTIPLE INOSITOL POLYPHOSPHATE PHOSPHATASE-RELATED"/>
    <property type="match status" value="1"/>
</dbReference>
<dbReference type="PROSITE" id="PS00616">
    <property type="entry name" value="HIS_ACID_PHOSPHAT_1"/>
    <property type="match status" value="1"/>
</dbReference>
<evidence type="ECO:0000256" key="11">
    <source>
        <dbReference type="ARBA" id="ARBA00043670"/>
    </source>
</evidence>
<reference evidence="21 22" key="1">
    <citation type="journal article" date="2014" name="BMC Genomics">
        <title>Genome sequencing of four Aureobasidium pullulans varieties: biotechnological potential, stress tolerance, and description of new species.</title>
        <authorList>
            <person name="Gostin Ar C."/>
            <person name="Ohm R.A."/>
            <person name="Kogej T."/>
            <person name="Sonjak S."/>
            <person name="Turk M."/>
            <person name="Zajc J."/>
            <person name="Zalar P."/>
            <person name="Grube M."/>
            <person name="Sun H."/>
            <person name="Han J."/>
            <person name="Sharma A."/>
            <person name="Chiniquy J."/>
            <person name="Ngan C.Y."/>
            <person name="Lipzen A."/>
            <person name="Barry K."/>
            <person name="Grigoriev I.V."/>
            <person name="Gunde-Cimerman N."/>
        </authorList>
    </citation>
    <scope>NUCLEOTIDE SEQUENCE [LARGE SCALE GENOMIC DNA]</scope>
    <source>
        <strain evidence="21 22">EXF-150</strain>
    </source>
</reference>
<comment type="catalytic activity">
    <reaction evidence="13">
        <text>1D-myo-inositol 1,2,6-trisphosphate + H2O = 1D-myo-inositol 1,2-bisphosphate + phosphate</text>
        <dbReference type="Rhea" id="RHEA:77131"/>
        <dbReference type="ChEBI" id="CHEBI:15377"/>
        <dbReference type="ChEBI" id="CHEBI:43474"/>
        <dbReference type="ChEBI" id="CHEBI:195537"/>
        <dbReference type="ChEBI" id="CHEBI:195539"/>
    </reaction>
    <physiologicalReaction direction="left-to-right" evidence="13">
        <dbReference type="Rhea" id="RHEA:77132"/>
    </physiologicalReaction>
</comment>
<comment type="subunit">
    <text evidence="3">Monomer.</text>
</comment>
<dbReference type="HOGENOM" id="CLU_020880_0_0_1"/>
<keyword evidence="6" id="KW-0378">Hydrolase</keyword>
<dbReference type="CDD" id="cd07061">
    <property type="entry name" value="HP_HAP_like"/>
    <property type="match status" value="1"/>
</dbReference>
<comment type="catalytic activity">
    <reaction evidence="12">
        <text>1D-myo-inositol 1,2-bisphosphate + H2O = 1D-myo-inositol 2-phosphate + phosphate</text>
        <dbReference type="Rhea" id="RHEA:77135"/>
        <dbReference type="ChEBI" id="CHEBI:15377"/>
        <dbReference type="ChEBI" id="CHEBI:43474"/>
        <dbReference type="ChEBI" id="CHEBI:84142"/>
        <dbReference type="ChEBI" id="CHEBI:195539"/>
    </reaction>
    <physiologicalReaction direction="left-to-right" evidence="12">
        <dbReference type="Rhea" id="RHEA:77136"/>
    </physiologicalReaction>
</comment>
<dbReference type="EMBL" id="KL584977">
    <property type="protein sequence ID" value="KEQ86921.1"/>
    <property type="molecule type" value="Genomic_DNA"/>
</dbReference>
<keyword evidence="22" id="KW-1185">Reference proteome</keyword>
<comment type="similarity">
    <text evidence="2">Belongs to the histidine acid phosphatase family.</text>
</comment>
<comment type="catalytic activity">
    <reaction evidence="14">
        <text>1D-myo-inositol 1,2,4,5,6-pentakisphosphate + H2O = 1D-myo-inositol 1,2,5,6-tetrakisphosphate + phosphate</text>
        <dbReference type="Rhea" id="RHEA:77115"/>
        <dbReference type="ChEBI" id="CHEBI:15377"/>
        <dbReference type="ChEBI" id="CHEBI:43474"/>
        <dbReference type="ChEBI" id="CHEBI:57798"/>
        <dbReference type="ChEBI" id="CHEBI:195535"/>
    </reaction>
    <physiologicalReaction direction="left-to-right" evidence="14">
        <dbReference type="Rhea" id="RHEA:77116"/>
    </physiologicalReaction>
</comment>
<protein>
    <recommendedName>
        <fullName evidence="16">Phytase A</fullName>
        <ecNumber evidence="4">3.1.3.8</ecNumber>
    </recommendedName>
    <alternativeName>
        <fullName evidence="17">Histidine acid phosphatase phyA</fullName>
    </alternativeName>
    <alternativeName>
        <fullName evidence="10">Myo-inositol hexakisphosphate phosphohydrolase A</fullName>
    </alternativeName>
    <alternativeName>
        <fullName evidence="9">Myo-inositol-hexaphosphate 3-phosphohydrolase A</fullName>
    </alternativeName>
</protein>
<dbReference type="InterPro" id="IPR029033">
    <property type="entry name" value="His_PPase_superfam"/>
</dbReference>
<evidence type="ECO:0000256" key="16">
    <source>
        <dbReference type="ARBA" id="ARBA00044106"/>
    </source>
</evidence>
<dbReference type="GeneID" id="40747268"/>
<evidence type="ECO:0000256" key="12">
    <source>
        <dbReference type="ARBA" id="ARBA00043675"/>
    </source>
</evidence>
<dbReference type="EC" id="3.1.3.8" evidence="4"/>
<feature type="disulfide bond" evidence="19">
    <location>
        <begin position="208"/>
        <end position="459"/>
    </location>
</feature>
<dbReference type="STRING" id="1043002.A0A074YJ33"/>
<keyword evidence="20" id="KW-0732">Signal</keyword>
<keyword evidence="7 19" id="KW-1015">Disulfide bond</keyword>
<keyword evidence="8" id="KW-0325">Glycoprotein</keyword>
<dbReference type="PANTHER" id="PTHR20963:SF24">
    <property type="entry name" value="3-PHYTASE B"/>
    <property type="match status" value="1"/>
</dbReference>
<dbReference type="GO" id="GO:0003993">
    <property type="term" value="F:acid phosphatase activity"/>
    <property type="evidence" value="ECO:0007669"/>
    <property type="project" value="TreeGrafter"/>
</dbReference>
<dbReference type="InterPro" id="IPR000560">
    <property type="entry name" value="His_Pase_clade-2"/>
</dbReference>
<dbReference type="AlphaFoldDB" id="A0A074YJ33"/>
<feature type="active site" description="Nucleophile" evidence="18">
    <location>
        <position position="77"/>
    </location>
</feature>
<evidence type="ECO:0000256" key="9">
    <source>
        <dbReference type="ARBA" id="ARBA00041857"/>
    </source>
</evidence>
<dbReference type="SUPFAM" id="SSF53254">
    <property type="entry name" value="Phosphoglycerate mutase-like"/>
    <property type="match status" value="1"/>
</dbReference>
<feature type="disulfide bond" evidence="19">
    <location>
        <begin position="430"/>
        <end position="438"/>
    </location>
</feature>
<name>A0A074YJ33_AURPU</name>
<evidence type="ECO:0000256" key="5">
    <source>
        <dbReference type="ARBA" id="ARBA00022525"/>
    </source>
</evidence>
<proteinExistence type="inferred from homology"/>
<dbReference type="PIRSF" id="PIRSF000894">
    <property type="entry name" value="Acid_phosphatase"/>
    <property type="match status" value="1"/>
</dbReference>
<evidence type="ECO:0000256" key="14">
    <source>
        <dbReference type="ARBA" id="ARBA00043748"/>
    </source>
</evidence>
<evidence type="ECO:0000256" key="19">
    <source>
        <dbReference type="PIRSR" id="PIRSR000894-2"/>
    </source>
</evidence>
<dbReference type="GO" id="GO:0016158">
    <property type="term" value="F:inositol hexakisphosphate 3-phosphatase activity"/>
    <property type="evidence" value="ECO:0007669"/>
    <property type="project" value="UniProtKB-EC"/>
</dbReference>
<feature type="active site" description="Proton donor" evidence="18">
    <location>
        <position position="356"/>
    </location>
</feature>